<keyword evidence="1" id="KW-0472">Membrane</keyword>
<feature type="transmembrane region" description="Helical" evidence="1">
    <location>
        <begin position="42"/>
        <end position="63"/>
    </location>
</feature>
<keyword evidence="1" id="KW-1133">Transmembrane helix</keyword>
<dbReference type="EMBL" id="JAESVN010000001">
    <property type="protein sequence ID" value="MBL4915896.1"/>
    <property type="molecule type" value="Genomic_DNA"/>
</dbReference>
<evidence type="ECO:0000256" key="1">
    <source>
        <dbReference type="SAM" id="Phobius"/>
    </source>
</evidence>
<reference evidence="2" key="1">
    <citation type="submission" date="2021-01" db="EMBL/GenBank/DDBJ databases">
        <title>Tabrizicola alba sp. nov. a motile alkaliphilic bacterium isolated from a soda lake.</title>
        <authorList>
            <person name="Szuroczki S."/>
            <person name="Abbaszade G."/>
            <person name="Schumann P."/>
            <person name="Toth E."/>
        </authorList>
    </citation>
    <scope>NUCLEOTIDE SEQUENCE</scope>
    <source>
        <strain evidence="2">DMG-N-6</strain>
    </source>
</reference>
<gene>
    <name evidence="2" type="ORF">JL811_01570</name>
</gene>
<dbReference type="RefSeq" id="WP_202686491.1">
    <property type="nucleotide sequence ID" value="NZ_JAESVN010000001.1"/>
</dbReference>
<dbReference type="InterPro" id="IPR008407">
    <property type="entry name" value="Brnchd-chn_aa_trnsp_AzlD"/>
</dbReference>
<name>A0A8K0V660_9RHOB</name>
<feature type="transmembrane region" description="Helical" evidence="1">
    <location>
        <begin position="83"/>
        <end position="102"/>
    </location>
</feature>
<comment type="caution">
    <text evidence="2">The sequence shown here is derived from an EMBL/GenBank/DDBJ whole genome shotgun (WGS) entry which is preliminary data.</text>
</comment>
<dbReference type="Proteomes" id="UP000648908">
    <property type="component" value="Unassembled WGS sequence"/>
</dbReference>
<proteinExistence type="predicted"/>
<keyword evidence="3" id="KW-1185">Reference proteome</keyword>
<dbReference type="AlphaFoldDB" id="A0A8K0V660"/>
<accession>A0A8K0V660</accession>
<sequence>MIDTGTFWLVTILLGVLTWLIRFSFLGLLGGRELPDWLLVHLRYVGVGVLPAMVVPMVLWPAATGGAADPMRIFAAAAALYAGWRFGVIAALAAGMMTLWLLQALTG</sequence>
<organism evidence="2 3">
    <name type="scientific">Szabonella alba</name>
    <dbReference type="NCBI Taxonomy" id="2804194"/>
    <lineage>
        <taxon>Bacteria</taxon>
        <taxon>Pseudomonadati</taxon>
        <taxon>Pseudomonadota</taxon>
        <taxon>Alphaproteobacteria</taxon>
        <taxon>Rhodobacterales</taxon>
        <taxon>Paracoccaceae</taxon>
        <taxon>Szabonella</taxon>
    </lineage>
</organism>
<feature type="transmembrane region" description="Helical" evidence="1">
    <location>
        <begin position="6"/>
        <end position="30"/>
    </location>
</feature>
<keyword evidence="1" id="KW-0812">Transmembrane</keyword>
<dbReference type="Pfam" id="PF05437">
    <property type="entry name" value="AzlD"/>
    <property type="match status" value="1"/>
</dbReference>
<protein>
    <submittedName>
        <fullName evidence="2">AzlD domain-containing protein</fullName>
    </submittedName>
</protein>
<evidence type="ECO:0000313" key="3">
    <source>
        <dbReference type="Proteomes" id="UP000648908"/>
    </source>
</evidence>
<evidence type="ECO:0000313" key="2">
    <source>
        <dbReference type="EMBL" id="MBL4915896.1"/>
    </source>
</evidence>